<keyword evidence="3" id="KW-1185">Reference proteome</keyword>
<protein>
    <recommendedName>
        <fullName evidence="4">DUF2092 domain-containing protein</fullName>
    </recommendedName>
</protein>
<sequence length="286" mass="30350">MNDLDSRLSGGLRALVDDEPTTPPPTGQIMLRGVRARRRRTVAVVGASCVVLAVAGATVVAWPGPASTDRSGVTVGAASSPRLELVAAIAASEALSYRVTATTTYNKSYGDTVTPDASYTSEGAFDPATATGYVRTDGVESQRLVNGEMFIHTTGGQFVRDPGRHDRLGFDHHVMDGALSGSADREHLFDVLRQADAEITSTGERAYRFTAVSTVDEPSGSATVTFTGDVTLDAEGRVAKVTYQWEKRGRLTEPPVDVANTVRATIGFSDYGLPVRVERPTDVVDG</sequence>
<dbReference type="EMBL" id="JAZGQK010000038">
    <property type="protein sequence ID" value="MEE6263480.1"/>
    <property type="molecule type" value="Genomic_DNA"/>
</dbReference>
<dbReference type="RefSeq" id="WP_331218379.1">
    <property type="nucleotide sequence ID" value="NZ_JAZGQK010000038.1"/>
</dbReference>
<dbReference type="Gene3D" id="2.50.20.20">
    <property type="match status" value="1"/>
</dbReference>
<name>A0ABU7S451_9ACTN</name>
<keyword evidence="1" id="KW-0812">Transmembrane</keyword>
<organism evidence="2 3">
    <name type="scientific">Plantactinospora sonchi</name>
    <dbReference type="NCBI Taxonomy" id="1544735"/>
    <lineage>
        <taxon>Bacteria</taxon>
        <taxon>Bacillati</taxon>
        <taxon>Actinomycetota</taxon>
        <taxon>Actinomycetes</taxon>
        <taxon>Micromonosporales</taxon>
        <taxon>Micromonosporaceae</taxon>
        <taxon>Plantactinospora</taxon>
    </lineage>
</organism>
<gene>
    <name evidence="2" type="ORF">V1633_33885</name>
</gene>
<evidence type="ECO:0000313" key="3">
    <source>
        <dbReference type="Proteomes" id="UP001332243"/>
    </source>
</evidence>
<feature type="transmembrane region" description="Helical" evidence="1">
    <location>
        <begin position="42"/>
        <end position="62"/>
    </location>
</feature>
<accession>A0ABU7S451</accession>
<evidence type="ECO:0000256" key="1">
    <source>
        <dbReference type="SAM" id="Phobius"/>
    </source>
</evidence>
<evidence type="ECO:0008006" key="4">
    <source>
        <dbReference type="Google" id="ProtNLM"/>
    </source>
</evidence>
<proteinExistence type="predicted"/>
<reference evidence="2 3" key="1">
    <citation type="submission" date="2024-01" db="EMBL/GenBank/DDBJ databases">
        <title>Genome insights into Plantactinospora sonchi sp. nov.</title>
        <authorList>
            <person name="Wang L."/>
        </authorList>
    </citation>
    <scope>NUCLEOTIDE SEQUENCE [LARGE SCALE GENOMIC DNA]</scope>
    <source>
        <strain evidence="2 3">NEAU-QY2</strain>
    </source>
</reference>
<evidence type="ECO:0000313" key="2">
    <source>
        <dbReference type="EMBL" id="MEE6263480.1"/>
    </source>
</evidence>
<dbReference type="Proteomes" id="UP001332243">
    <property type="component" value="Unassembled WGS sequence"/>
</dbReference>
<keyword evidence="1" id="KW-1133">Transmembrane helix</keyword>
<keyword evidence="1" id="KW-0472">Membrane</keyword>
<comment type="caution">
    <text evidence="2">The sequence shown here is derived from an EMBL/GenBank/DDBJ whole genome shotgun (WGS) entry which is preliminary data.</text>
</comment>